<feature type="region of interest" description="Disordered" evidence="5">
    <location>
        <begin position="638"/>
        <end position="663"/>
    </location>
</feature>
<accession>A0ABY9W0J7</accession>
<dbReference type="SMART" id="SM00220">
    <property type="entry name" value="S_TKc"/>
    <property type="match status" value="1"/>
</dbReference>
<evidence type="ECO:0000256" key="3">
    <source>
        <dbReference type="ARBA" id="ARBA00022777"/>
    </source>
</evidence>
<keyword evidence="2" id="KW-0547">Nucleotide-binding</keyword>
<evidence type="ECO:0000313" key="7">
    <source>
        <dbReference type="EMBL" id="WNF29553.1"/>
    </source>
</evidence>
<dbReference type="PROSITE" id="PS50011">
    <property type="entry name" value="PROTEIN_KINASE_DOM"/>
    <property type="match status" value="1"/>
</dbReference>
<evidence type="ECO:0000313" key="8">
    <source>
        <dbReference type="Proteomes" id="UP001303236"/>
    </source>
</evidence>
<dbReference type="InterPro" id="IPR015943">
    <property type="entry name" value="WD40/YVTN_repeat-like_dom_sf"/>
</dbReference>
<feature type="compositionally biased region" description="Gly residues" evidence="5">
    <location>
        <begin position="579"/>
        <end position="591"/>
    </location>
</feature>
<feature type="compositionally biased region" description="Basic and acidic residues" evidence="5">
    <location>
        <begin position="420"/>
        <end position="454"/>
    </location>
</feature>
<sequence>MEALRQDDPRRFGRFTVLARLHEGASAVQYVARDTETGEPAVVTAARPALAAVPAFRRRFQAEARTAERLAGGWVTPPLETGADEDEAPELLWTAAGYVPALPLAEAVGIAGPLPERALRILGAGIAEILSRVHAAGSVLQGLAPGTVLLAEDGPRLTAFGPLGAAASAEARPGGQLSVRLGYLTPEQIEGKEVSAASDLFVLGLLLAYAATGATPFTEGPPEEAARRIAEDEPELDAVPEPLRELITSCLAKDPAERPTAGTVAAELALEGAAGLAHGGWLPEQLAAAVTDQEARVRALGAPEEKARAAEGPGAGADDTDGPAPADGPAATAGPGAADGPGADAPREAEETEVPREAKEVKEVKEPGEATEAAEATNAPTATDSGSDSDTDTDTDTEASTEPAPTPEIPGMSATPTEPENARPEAPRPEDARPEAPRPHDPQPEDARPEDPRKALVPQDSRPLPALAKGPTTAPAPAAATAPPAATPVGDGDSGADGDIGEDRGTTRFLNTGPRPPQNDRPTTQLAVPHEMTAPPGAPHPQAPQLPAAPAAPQQPSHTQGGPAPYPPAALPALPAGPSGPGGPGGPGGGPMVSLPLPPAPAPAPDPATSRRTLLTIAAAAVGGLVVGGGAVAALGSGDTAAATDDKPAPKPRRTLPGQAPEPRWIYRHPASESAPRTTALWRDRLLVVTSESQASAVDLRTGKRLWQRADAAKGQAALAAGDELCFVATPTEFLWLSPEDGTVVHRLRYTDGFTDLPGLAVGRLAGHSGTVVWFTGSHTVTVEAPKPKKGEKKAKDKEVVQAYFFAYDIVQRKELWRTPVPAGRAPGTPVYRVIGERSTEILVRQESVTLTPAEVKAAKGKGSIRSFDQKTGKLLGTKQYGTTSPVAGIAGDEDGALFAAVGTDLQAFETDTTKPLWRVAGSPGSVFGTPILAGPLIHTTERTRQVGAVERETGRLVWRRSTEVPGIGNAPSITLSASEKTLIAADAIQVTAFSAADGERLWKFQDIGATDPKGGTVIAPYRTLTVGRTAVVQRDKVFYAFPVV</sequence>
<dbReference type="CDD" id="cd14014">
    <property type="entry name" value="STKc_PknB_like"/>
    <property type="match status" value="1"/>
</dbReference>
<dbReference type="Proteomes" id="UP001303236">
    <property type="component" value="Chromosome"/>
</dbReference>
<dbReference type="InterPro" id="IPR000719">
    <property type="entry name" value="Prot_kinase_dom"/>
</dbReference>
<feature type="compositionally biased region" description="Pro residues" evidence="5">
    <location>
        <begin position="596"/>
        <end position="606"/>
    </location>
</feature>
<evidence type="ECO:0000256" key="4">
    <source>
        <dbReference type="ARBA" id="ARBA00022840"/>
    </source>
</evidence>
<dbReference type="InterPro" id="IPR018391">
    <property type="entry name" value="PQQ_b-propeller_rpt"/>
</dbReference>
<dbReference type="Gene3D" id="1.10.510.10">
    <property type="entry name" value="Transferase(Phosphotransferase) domain 1"/>
    <property type="match status" value="1"/>
</dbReference>
<feature type="compositionally biased region" description="Basic and acidic residues" evidence="5">
    <location>
        <begin position="345"/>
        <end position="368"/>
    </location>
</feature>
<dbReference type="PANTHER" id="PTHR43289">
    <property type="entry name" value="MITOGEN-ACTIVATED PROTEIN KINASE KINASE KINASE 20-RELATED"/>
    <property type="match status" value="1"/>
</dbReference>
<feature type="compositionally biased region" description="Low complexity" evidence="5">
    <location>
        <begin position="545"/>
        <end position="556"/>
    </location>
</feature>
<organism evidence="7 8">
    <name type="scientific">Streptomyces durocortorensis</name>
    <dbReference type="NCBI Taxonomy" id="2811104"/>
    <lineage>
        <taxon>Bacteria</taxon>
        <taxon>Bacillati</taxon>
        <taxon>Actinomycetota</taxon>
        <taxon>Actinomycetes</taxon>
        <taxon>Kitasatosporales</taxon>
        <taxon>Streptomycetaceae</taxon>
        <taxon>Streptomyces</taxon>
    </lineage>
</organism>
<proteinExistence type="predicted"/>
<dbReference type="InterPro" id="IPR011047">
    <property type="entry name" value="Quinoprotein_ADH-like_sf"/>
</dbReference>
<dbReference type="PANTHER" id="PTHR43289:SF34">
    <property type="entry name" value="SERINE_THREONINE-PROTEIN KINASE YBDM-RELATED"/>
    <property type="match status" value="1"/>
</dbReference>
<dbReference type="Gene3D" id="3.30.200.20">
    <property type="entry name" value="Phosphorylase Kinase, domain 1"/>
    <property type="match status" value="1"/>
</dbReference>
<evidence type="ECO:0000256" key="2">
    <source>
        <dbReference type="ARBA" id="ARBA00022741"/>
    </source>
</evidence>
<keyword evidence="3" id="KW-0418">Kinase</keyword>
<dbReference type="SUPFAM" id="SSF50998">
    <property type="entry name" value="Quinoprotein alcohol dehydrogenase-like"/>
    <property type="match status" value="1"/>
</dbReference>
<dbReference type="SUPFAM" id="SSF56112">
    <property type="entry name" value="Protein kinase-like (PK-like)"/>
    <property type="match status" value="1"/>
</dbReference>
<feature type="compositionally biased region" description="Basic and acidic residues" evidence="5">
    <location>
        <begin position="299"/>
        <end position="309"/>
    </location>
</feature>
<dbReference type="InterPro" id="IPR011009">
    <property type="entry name" value="Kinase-like_dom_sf"/>
</dbReference>
<feature type="compositionally biased region" description="Acidic residues" evidence="5">
    <location>
        <begin position="387"/>
        <end position="399"/>
    </location>
</feature>
<evidence type="ECO:0000259" key="6">
    <source>
        <dbReference type="PROSITE" id="PS50011"/>
    </source>
</evidence>
<keyword evidence="1" id="KW-0808">Transferase</keyword>
<dbReference type="Pfam" id="PF00069">
    <property type="entry name" value="Pkinase"/>
    <property type="match status" value="1"/>
</dbReference>
<dbReference type="InterPro" id="IPR002372">
    <property type="entry name" value="PQQ_rpt_dom"/>
</dbReference>
<gene>
    <name evidence="7" type="ORF">RI138_23540</name>
</gene>
<feature type="domain" description="Protein kinase" evidence="6">
    <location>
        <begin position="15"/>
        <end position="270"/>
    </location>
</feature>
<evidence type="ECO:0000256" key="5">
    <source>
        <dbReference type="SAM" id="MobiDB-lite"/>
    </source>
</evidence>
<dbReference type="Pfam" id="PF13360">
    <property type="entry name" value="PQQ_2"/>
    <property type="match status" value="2"/>
</dbReference>
<feature type="region of interest" description="Disordered" evidence="5">
    <location>
        <begin position="299"/>
        <end position="609"/>
    </location>
</feature>
<protein>
    <submittedName>
        <fullName evidence="7">PQQ-binding-like beta-propeller repeat protein</fullName>
    </submittedName>
</protein>
<feature type="compositionally biased region" description="Low complexity" evidence="5">
    <location>
        <begin position="463"/>
        <end position="491"/>
    </location>
</feature>
<feature type="compositionally biased region" description="Low complexity" evidence="5">
    <location>
        <begin position="322"/>
        <end position="344"/>
    </location>
</feature>
<dbReference type="EMBL" id="CP134500">
    <property type="protein sequence ID" value="WNF29553.1"/>
    <property type="molecule type" value="Genomic_DNA"/>
</dbReference>
<dbReference type="Gene3D" id="2.40.10.480">
    <property type="match status" value="1"/>
</dbReference>
<feature type="compositionally biased region" description="Low complexity" evidence="5">
    <location>
        <begin position="370"/>
        <end position="386"/>
    </location>
</feature>
<dbReference type="Gene3D" id="2.130.10.10">
    <property type="entry name" value="YVTN repeat-like/Quinoprotein amine dehydrogenase"/>
    <property type="match status" value="1"/>
</dbReference>
<dbReference type="SMART" id="SM00564">
    <property type="entry name" value="PQQ"/>
    <property type="match status" value="3"/>
</dbReference>
<keyword evidence="8" id="KW-1185">Reference proteome</keyword>
<reference evidence="7 8" key="1">
    <citation type="submission" date="2023-09" db="EMBL/GenBank/DDBJ databases">
        <title>Genome completion map analysis of the actinomycetes C11-1.</title>
        <authorList>
            <person name="Qin P."/>
            <person name="Guan P."/>
        </authorList>
    </citation>
    <scope>NUCLEOTIDE SEQUENCE [LARGE SCALE GENOMIC DNA]</scope>
    <source>
        <strain evidence="7 8">C11-1</strain>
    </source>
</reference>
<keyword evidence="4" id="KW-0067">ATP-binding</keyword>
<evidence type="ECO:0000256" key="1">
    <source>
        <dbReference type="ARBA" id="ARBA00022679"/>
    </source>
</evidence>
<name>A0ABY9W0J7_9ACTN</name>